<feature type="transmembrane region" description="Helical" evidence="2">
    <location>
        <begin position="466"/>
        <end position="483"/>
    </location>
</feature>
<dbReference type="InterPro" id="IPR011853">
    <property type="entry name" value="TRAP_DctM-Dct_fused"/>
</dbReference>
<feature type="transmembrane region" description="Helical" evidence="2">
    <location>
        <begin position="489"/>
        <end position="515"/>
    </location>
</feature>
<evidence type="ECO:0000313" key="5">
    <source>
        <dbReference type="Proteomes" id="UP001244242"/>
    </source>
</evidence>
<dbReference type="InterPro" id="IPR010656">
    <property type="entry name" value="DctM"/>
</dbReference>
<keyword evidence="1" id="KW-0997">Cell inner membrane</keyword>
<dbReference type="RefSeq" id="WP_282723623.1">
    <property type="nucleotide sequence ID" value="NZ_JASCQO010000054.1"/>
</dbReference>
<dbReference type="PANTHER" id="PTHR43849">
    <property type="entry name" value="BLL3936 PROTEIN"/>
    <property type="match status" value="1"/>
</dbReference>
<protein>
    <submittedName>
        <fullName evidence="4">TRAP transporter fused permease subunit</fullName>
    </submittedName>
</protein>
<organism evidence="4 5">
    <name type="scientific">Halomonas kalidii</name>
    <dbReference type="NCBI Taxonomy" id="3043293"/>
    <lineage>
        <taxon>Bacteria</taxon>
        <taxon>Pseudomonadati</taxon>
        <taxon>Pseudomonadota</taxon>
        <taxon>Gammaproteobacteria</taxon>
        <taxon>Oceanospirillales</taxon>
        <taxon>Halomonadaceae</taxon>
        <taxon>Halomonas</taxon>
    </lineage>
</organism>
<reference evidence="4 5" key="1">
    <citation type="submission" date="2023-04" db="EMBL/GenBank/DDBJ databases">
        <title>Halomonas strains isolated from rhizosphere soil.</title>
        <authorList>
            <person name="Xu L."/>
            <person name="Sun J.-Q."/>
        </authorList>
    </citation>
    <scope>NUCLEOTIDE SEQUENCE [LARGE SCALE GENOMIC DNA]</scope>
    <source>
        <strain evidence="4 5">LN1S58</strain>
    </source>
</reference>
<evidence type="ECO:0000256" key="1">
    <source>
        <dbReference type="RuleBase" id="RU369079"/>
    </source>
</evidence>
<feature type="transmembrane region" description="Helical" evidence="2">
    <location>
        <begin position="339"/>
        <end position="361"/>
    </location>
</feature>
<dbReference type="Proteomes" id="UP001244242">
    <property type="component" value="Unassembled WGS sequence"/>
</dbReference>
<feature type="transmembrane region" description="Helical" evidence="2">
    <location>
        <begin position="262"/>
        <end position="289"/>
    </location>
</feature>
<keyword evidence="2" id="KW-0472">Membrane</keyword>
<feature type="transmembrane region" description="Helical" evidence="2">
    <location>
        <begin position="72"/>
        <end position="89"/>
    </location>
</feature>
<keyword evidence="5" id="KW-1185">Reference proteome</keyword>
<feature type="transmembrane region" description="Helical" evidence="2">
    <location>
        <begin position="596"/>
        <end position="623"/>
    </location>
</feature>
<keyword evidence="1" id="KW-1003">Cell membrane</keyword>
<proteinExistence type="predicted"/>
<feature type="transmembrane region" description="Helical" evidence="2">
    <location>
        <begin position="101"/>
        <end position="121"/>
    </location>
</feature>
<comment type="caution">
    <text evidence="4">The sequence shown here is derived from an EMBL/GenBank/DDBJ whole genome shotgun (WGS) entry which is preliminary data.</text>
</comment>
<keyword evidence="1" id="KW-0813">Transport</keyword>
<feature type="transmembrane region" description="Helical" evidence="2">
    <location>
        <begin position="223"/>
        <end position="250"/>
    </location>
</feature>
<keyword evidence="2" id="KW-0812">Transmembrane</keyword>
<feature type="transmembrane region" description="Helical" evidence="2">
    <location>
        <begin position="527"/>
        <end position="543"/>
    </location>
</feature>
<keyword evidence="2" id="KW-1133">Transmembrane helix</keyword>
<feature type="transmembrane region" description="Helical" evidence="2">
    <location>
        <begin position="405"/>
        <end position="422"/>
    </location>
</feature>
<feature type="transmembrane region" description="Helical" evidence="2">
    <location>
        <begin position="555"/>
        <end position="575"/>
    </location>
</feature>
<feature type="transmembrane region" description="Helical" evidence="2">
    <location>
        <begin position="174"/>
        <end position="196"/>
    </location>
</feature>
<evidence type="ECO:0000256" key="2">
    <source>
        <dbReference type="SAM" id="Phobius"/>
    </source>
</evidence>
<feature type="transmembrane region" description="Helical" evidence="2">
    <location>
        <begin position="6"/>
        <end position="24"/>
    </location>
</feature>
<dbReference type="PANTHER" id="PTHR43849:SF2">
    <property type="entry name" value="BLL3936 PROTEIN"/>
    <property type="match status" value="1"/>
</dbReference>
<feature type="transmembrane region" description="Helical" evidence="2">
    <location>
        <begin position="127"/>
        <end position="153"/>
    </location>
</feature>
<feature type="transmembrane region" description="Helical" evidence="2">
    <location>
        <begin position="295"/>
        <end position="318"/>
    </location>
</feature>
<evidence type="ECO:0000259" key="3">
    <source>
        <dbReference type="Pfam" id="PF06808"/>
    </source>
</evidence>
<comment type="function">
    <text evidence="1">Part of the tripartite ATP-independent periplasmic (TRAP) transport system.</text>
</comment>
<name>A0ABT6VQI3_9GAMM</name>
<dbReference type="EMBL" id="JASCQO010000054">
    <property type="protein sequence ID" value="MDI5936215.1"/>
    <property type="molecule type" value="Genomic_DNA"/>
</dbReference>
<comment type="subcellular location">
    <subcellularLocation>
        <location evidence="1">Cell inner membrane</location>
        <topology evidence="1">Multi-pass membrane protein</topology>
    </subcellularLocation>
</comment>
<dbReference type="Pfam" id="PF06808">
    <property type="entry name" value="DctM"/>
    <property type="match status" value="1"/>
</dbReference>
<accession>A0ABT6VQI3</accession>
<dbReference type="NCBIfam" id="TIGR02123">
    <property type="entry name" value="TRAP_fused"/>
    <property type="match status" value="1"/>
</dbReference>
<sequence length="637" mass="68321">MSVGVRIVTAVMLVVAIYHFYISLTGVPEPMMVRPIHVSALIFLGFLLLPFRAPKNAAVDDGAEAPSHVPHWFDWVLATLGIVSAVYVLNDYERITQRLAYLDPLTTGDWIVGVVTIALIIELARRVVGLVLPIIIVAFGAFTLLGPYLPGILRHQGAGAEKFLDHVFLTSTGVYGSLASLSLSIVFMFIAFGAFLQSAGGERLLSQIIISMTRGRRGGPGKAAVIASVIFGALTGSGAANVYATGAVTIPLMKRAGYRREFAAATEACASQLGQLLPPVMGAAAFIVAEFSRVSYAYVAVAALVPSFFYVFALYFAVHIESNKAGIGVYEPEGEQISIWTVLSRYWHLALPLVILIALLVMRYTPYFAATVATLSVIPISWLRRETRMGIRELVEATVSTMKRIVSIGIVLVCAGIGIAILEMTGVPYQITGLLVDLSGGHLFPALLIVGAMTIVLGFGMPVTGAFLIASLFGATALMEFGIEPFVAYMIIFLFALTANITPPVCVATFAAASIAGCSFTRAGMRGLRLGMPAYVIPIVIAYNPTLLNLGEHGLWFGLQVFISTTVAVIGLVVLMSDWFLHRLNMVQRALLGASLLAIVMPTLWTDMLAALAVGLVLSWQWYDERKVHGSSVNGSP</sequence>
<feature type="transmembrane region" description="Helical" evidence="2">
    <location>
        <begin position="36"/>
        <end position="52"/>
    </location>
</feature>
<feature type="transmembrane region" description="Helical" evidence="2">
    <location>
        <begin position="367"/>
        <end position="384"/>
    </location>
</feature>
<evidence type="ECO:0000313" key="4">
    <source>
        <dbReference type="EMBL" id="MDI5936215.1"/>
    </source>
</evidence>
<feature type="domain" description="TRAP C4-dicarboxylate transport system permease DctM subunit" evidence="3">
    <location>
        <begin position="117"/>
        <end position="546"/>
    </location>
</feature>
<gene>
    <name evidence="4" type="ORF">QLQ84_20695</name>
</gene>